<proteinExistence type="predicted"/>
<dbReference type="RefSeq" id="WP_311386744.1">
    <property type="nucleotide sequence ID" value="NZ_JAVRHU010000001.1"/>
</dbReference>
<accession>A0ABU3BCV0</accession>
<dbReference type="PANTHER" id="PTHR12110">
    <property type="entry name" value="HYDROXYPYRUVATE ISOMERASE"/>
    <property type="match status" value="1"/>
</dbReference>
<gene>
    <name evidence="2" type="ORF">RM520_01615</name>
</gene>
<keyword evidence="3" id="KW-1185">Reference proteome</keyword>
<evidence type="ECO:0000313" key="3">
    <source>
        <dbReference type="Proteomes" id="UP001250662"/>
    </source>
</evidence>
<name>A0ABU3BCV0_9FLAO</name>
<reference evidence="2 3" key="1">
    <citation type="submission" date="2023-09" db="EMBL/GenBank/DDBJ databases">
        <authorList>
            <person name="Rey-Velasco X."/>
        </authorList>
    </citation>
    <scope>NUCLEOTIDE SEQUENCE [LARGE SCALE GENOMIC DNA]</scope>
    <source>
        <strain evidence="2 3">P007</strain>
    </source>
</reference>
<evidence type="ECO:0000313" key="2">
    <source>
        <dbReference type="EMBL" id="MDT0620301.1"/>
    </source>
</evidence>
<comment type="caution">
    <text evidence="2">The sequence shown here is derived from an EMBL/GenBank/DDBJ whole genome shotgun (WGS) entry which is preliminary data.</text>
</comment>
<evidence type="ECO:0000259" key="1">
    <source>
        <dbReference type="Pfam" id="PF01261"/>
    </source>
</evidence>
<dbReference type="PANTHER" id="PTHR12110:SF41">
    <property type="entry name" value="INOSOSE DEHYDRATASE"/>
    <property type="match status" value="1"/>
</dbReference>
<dbReference type="InterPro" id="IPR050312">
    <property type="entry name" value="IolE/XylAMocC-like"/>
</dbReference>
<sequence length="318" mass="36139">MNRRKALKKGLLGVGALAMSPSLKSFSTLLNNTTLGVQLFTIPKMVDTDLKGSLQLISELGYQEVEFFGPYPFSVQSAKDSWNQIKPMLGITNDAFYGNTIEETAGLLKDFNLKSPSMHTDMDTLRHGLEKMLDEVSKLDTKYLVLPAIQEEKSSLDNYKRFVEEFNSFGEKMAAYNIQFVYHNHGYEHMELDGKIPMNFLLENVNSEFVKFELDIFWMQAAGANPIDYLKKYPLSYKALHIKDATKEFRFKGDGQTPDHWMAGFPLMSDPGDGVYDIKGIIAQAKASGVEHFFLERDIAPEPEKTLKNSYKNLRELI</sequence>
<dbReference type="InterPro" id="IPR036237">
    <property type="entry name" value="Xyl_isomerase-like_sf"/>
</dbReference>
<feature type="domain" description="Xylose isomerase-like TIM barrel" evidence="1">
    <location>
        <begin position="55"/>
        <end position="316"/>
    </location>
</feature>
<dbReference type="Gene3D" id="3.20.20.150">
    <property type="entry name" value="Divalent-metal-dependent TIM barrel enzymes"/>
    <property type="match status" value="1"/>
</dbReference>
<dbReference type="SUPFAM" id="SSF51658">
    <property type="entry name" value="Xylose isomerase-like"/>
    <property type="match status" value="1"/>
</dbReference>
<keyword evidence="2" id="KW-0413">Isomerase</keyword>
<protein>
    <submittedName>
        <fullName evidence="2">Sugar phosphate isomerase/epimerase family protein</fullName>
    </submittedName>
</protein>
<dbReference type="EMBL" id="JAVRHU010000001">
    <property type="protein sequence ID" value="MDT0620301.1"/>
    <property type="molecule type" value="Genomic_DNA"/>
</dbReference>
<dbReference type="Pfam" id="PF01261">
    <property type="entry name" value="AP_endonuc_2"/>
    <property type="match status" value="1"/>
</dbReference>
<organism evidence="2 3">
    <name type="scientific">Croceitalea vernalis</name>
    <dbReference type="NCBI Taxonomy" id="3075599"/>
    <lineage>
        <taxon>Bacteria</taxon>
        <taxon>Pseudomonadati</taxon>
        <taxon>Bacteroidota</taxon>
        <taxon>Flavobacteriia</taxon>
        <taxon>Flavobacteriales</taxon>
        <taxon>Flavobacteriaceae</taxon>
        <taxon>Croceitalea</taxon>
    </lineage>
</organism>
<dbReference type="GO" id="GO:0016853">
    <property type="term" value="F:isomerase activity"/>
    <property type="evidence" value="ECO:0007669"/>
    <property type="project" value="UniProtKB-KW"/>
</dbReference>
<dbReference type="Proteomes" id="UP001250662">
    <property type="component" value="Unassembled WGS sequence"/>
</dbReference>
<dbReference type="InterPro" id="IPR013022">
    <property type="entry name" value="Xyl_isomerase-like_TIM-brl"/>
</dbReference>